<feature type="transmembrane region" description="Helical" evidence="1">
    <location>
        <begin position="154"/>
        <end position="180"/>
    </location>
</feature>
<proteinExistence type="predicted"/>
<dbReference type="RefSeq" id="WP_252779819.1">
    <property type="nucleotide sequence ID" value="NZ_CP097478.1"/>
</dbReference>
<accession>A0ABY5C2P2</accession>
<reference evidence="2" key="1">
    <citation type="submission" date="2022-05" db="EMBL/GenBank/DDBJ databases">
        <authorList>
            <person name="Oliphant S.A."/>
            <person name="Watson-Haigh N.S."/>
            <person name="Sumby K.M."/>
            <person name="Gardner J.M."/>
            <person name="Jiranek V."/>
        </authorList>
    </citation>
    <scope>NUCLEOTIDE SEQUENCE</scope>
    <source>
        <strain evidence="2">Ru20-1</strain>
    </source>
</reference>
<feature type="transmembrane region" description="Helical" evidence="1">
    <location>
        <begin position="41"/>
        <end position="63"/>
    </location>
</feature>
<feature type="transmembrane region" description="Helical" evidence="1">
    <location>
        <begin position="15"/>
        <end position="34"/>
    </location>
</feature>
<dbReference type="EMBL" id="CP097478">
    <property type="protein sequence ID" value="USS93052.1"/>
    <property type="molecule type" value="Genomic_DNA"/>
</dbReference>
<evidence type="ECO:0000313" key="2">
    <source>
        <dbReference type="EMBL" id="USS93052.1"/>
    </source>
</evidence>
<protein>
    <submittedName>
        <fullName evidence="2">DUF975 family protein</fullName>
    </submittedName>
</protein>
<dbReference type="PANTHER" id="PTHR40076">
    <property type="entry name" value="MEMBRANE PROTEIN-RELATED"/>
    <property type="match status" value="1"/>
</dbReference>
<keyword evidence="1" id="KW-0812">Transmembrane</keyword>
<evidence type="ECO:0000313" key="3">
    <source>
        <dbReference type="Proteomes" id="UP001057532"/>
    </source>
</evidence>
<dbReference type="Pfam" id="PF06161">
    <property type="entry name" value="DUF975"/>
    <property type="match status" value="1"/>
</dbReference>
<name>A0ABY5C2P2_9LACO</name>
<evidence type="ECO:0000256" key="1">
    <source>
        <dbReference type="SAM" id="Phobius"/>
    </source>
</evidence>
<gene>
    <name evidence="2" type="ORF">M8332_05505</name>
</gene>
<dbReference type="Proteomes" id="UP001057532">
    <property type="component" value="Chromosome"/>
</dbReference>
<sequence length="201" mass="22551">MNFQLLKQKTLRSFAGNWAAAILVGLPFVVITYFTGSTGIIYIILASLTTVGMVFTFSDWVAFEHAPATPLTTTFRNMLSTPRPWGPFLLCIVVTIYTFLWSLLLFVPGIIKGLAYSQALFLYREQVIRGESTPDLNEVITESRQLMDGHKLELFWLNLSFIGWALLSVLTLGIGFLWLVPYYVGTMVNYHAALRAGADLI</sequence>
<organism evidence="2 3">
    <name type="scientific">Fructilactobacillus ixorae</name>
    <dbReference type="NCBI Taxonomy" id="1750535"/>
    <lineage>
        <taxon>Bacteria</taxon>
        <taxon>Bacillati</taxon>
        <taxon>Bacillota</taxon>
        <taxon>Bacilli</taxon>
        <taxon>Lactobacillales</taxon>
        <taxon>Lactobacillaceae</taxon>
        <taxon>Fructilactobacillus</taxon>
    </lineage>
</organism>
<dbReference type="PANTHER" id="PTHR40076:SF1">
    <property type="entry name" value="MEMBRANE PROTEIN"/>
    <property type="match status" value="1"/>
</dbReference>
<keyword evidence="1" id="KW-1133">Transmembrane helix</keyword>
<feature type="transmembrane region" description="Helical" evidence="1">
    <location>
        <begin position="85"/>
        <end position="107"/>
    </location>
</feature>
<dbReference type="InterPro" id="IPR010380">
    <property type="entry name" value="DUF975"/>
</dbReference>
<keyword evidence="3" id="KW-1185">Reference proteome</keyword>
<keyword evidence="1" id="KW-0472">Membrane</keyword>